<dbReference type="Proteomes" id="UP001059209">
    <property type="component" value="Chromosome"/>
</dbReference>
<keyword evidence="1" id="KW-1133">Transmembrane helix</keyword>
<keyword evidence="3" id="KW-1185">Reference proteome</keyword>
<proteinExistence type="predicted"/>
<sequence length="63" mass="7072">MNTSSEKNLNAKFMTDALVLLMFIITALLFFQYSQEIENEITAVVLNSVNDINSSIAETRTGR</sequence>
<protein>
    <submittedName>
        <fullName evidence="2">Uncharacterized protein</fullName>
    </submittedName>
</protein>
<feature type="transmembrane region" description="Helical" evidence="1">
    <location>
        <begin position="13"/>
        <end position="31"/>
    </location>
</feature>
<accession>A0ABY5Y4U2</accession>
<dbReference type="RefSeq" id="WP_260571432.1">
    <property type="nucleotide sequence ID" value="NZ_CP104205.1"/>
</dbReference>
<dbReference type="EMBL" id="CP104205">
    <property type="protein sequence ID" value="UWX53883.1"/>
    <property type="molecule type" value="Genomic_DNA"/>
</dbReference>
<reference evidence="2" key="1">
    <citation type="submission" date="2022-09" db="EMBL/GenBank/DDBJ databases">
        <title>Maribacter litopenaei sp. nov., isolated from the intestinal tract of the Pacific White Shrimp, Litopenaeus vannamei.</title>
        <authorList>
            <person name="Kim S.Y."/>
            <person name="Hwang C.Y."/>
        </authorList>
    </citation>
    <scope>NUCLEOTIDE SEQUENCE</scope>
    <source>
        <strain evidence="2">HL-LV01</strain>
    </source>
</reference>
<organism evidence="2 3">
    <name type="scientific">Maribacter litopenaei</name>
    <dbReference type="NCBI Taxonomy" id="2976127"/>
    <lineage>
        <taxon>Bacteria</taxon>
        <taxon>Pseudomonadati</taxon>
        <taxon>Bacteroidota</taxon>
        <taxon>Flavobacteriia</taxon>
        <taxon>Flavobacteriales</taxon>
        <taxon>Flavobacteriaceae</taxon>
        <taxon>Maribacter</taxon>
    </lineage>
</organism>
<evidence type="ECO:0000313" key="2">
    <source>
        <dbReference type="EMBL" id="UWX53883.1"/>
    </source>
</evidence>
<evidence type="ECO:0000256" key="1">
    <source>
        <dbReference type="SAM" id="Phobius"/>
    </source>
</evidence>
<keyword evidence="1" id="KW-0472">Membrane</keyword>
<keyword evidence="1" id="KW-0812">Transmembrane</keyword>
<evidence type="ECO:0000313" key="3">
    <source>
        <dbReference type="Proteomes" id="UP001059209"/>
    </source>
</evidence>
<gene>
    <name evidence="2" type="ORF">NYZ99_12195</name>
</gene>
<name>A0ABY5Y4U2_9FLAO</name>